<reference evidence="2 3" key="1">
    <citation type="journal article" date="2012" name="Environ. Microbiol.">
        <title>The genome of the ammonia-oxidizing Candidatus Nitrososphaera gargensis: insights into metabolic versatility and environmental adaptations.</title>
        <authorList>
            <person name="Spang A."/>
            <person name="Poehlein A."/>
            <person name="Offre P."/>
            <person name="Zumbragel S."/>
            <person name="Haider S."/>
            <person name="Rychlik N."/>
            <person name="Nowka B."/>
            <person name="Schmeisser C."/>
            <person name="Lebedeva E.V."/>
            <person name="Rattei T."/>
            <person name="Bohm C."/>
            <person name="Schmid M."/>
            <person name="Galushko A."/>
            <person name="Hatzenpichler R."/>
            <person name="Weinmaier T."/>
            <person name="Daniel R."/>
            <person name="Schleper C."/>
            <person name="Spieck E."/>
            <person name="Streit W."/>
            <person name="Wagner M."/>
        </authorList>
    </citation>
    <scope>NUCLEOTIDE SEQUENCE [LARGE SCALE GENOMIC DNA]</scope>
    <source>
        <strain evidence="3">Ga9.2</strain>
    </source>
</reference>
<evidence type="ECO:0000313" key="3">
    <source>
        <dbReference type="Proteomes" id="UP000008037"/>
    </source>
</evidence>
<dbReference type="Pfam" id="PF14470">
    <property type="entry name" value="bPH_3"/>
    <property type="match status" value="1"/>
</dbReference>
<dbReference type="STRING" id="1237085.Ngar_c17870"/>
<sequence>MLFNIKQRKYRPSINIESATITNKRIILRRPSMLRIKKSYVDYSYGDITNIVLDKGPLRSTIMLNLKMDANDLVLEDIPNEMAQQAFRLIREGIDRAREAADAA</sequence>
<dbReference type="InParanoid" id="K0IG08"/>
<feature type="domain" description="YokE-like PH" evidence="1">
    <location>
        <begin position="18"/>
        <end position="92"/>
    </location>
</feature>
<accession>K0IG08</accession>
<name>K0IG08_NITGG</name>
<proteinExistence type="predicted"/>
<dbReference type="InterPro" id="IPR039519">
    <property type="entry name" value="YokE-like_PH"/>
</dbReference>
<dbReference type="Proteomes" id="UP000008037">
    <property type="component" value="Chromosome"/>
</dbReference>
<protein>
    <recommendedName>
        <fullName evidence="1">YokE-like PH domain-containing protein</fullName>
    </recommendedName>
</protein>
<dbReference type="EMBL" id="CP002408">
    <property type="protein sequence ID" value="AFU58720.1"/>
    <property type="molecule type" value="Genomic_DNA"/>
</dbReference>
<dbReference type="HOGENOM" id="CLU_2243945_0_0_2"/>
<organism evidence="2 3">
    <name type="scientific">Nitrososphaera gargensis (strain Ga9.2)</name>
    <dbReference type="NCBI Taxonomy" id="1237085"/>
    <lineage>
        <taxon>Archaea</taxon>
        <taxon>Nitrososphaerota</taxon>
        <taxon>Nitrososphaeria</taxon>
        <taxon>Nitrososphaerales</taxon>
        <taxon>Nitrososphaeraceae</taxon>
        <taxon>Nitrososphaera</taxon>
    </lineage>
</organism>
<keyword evidence="3" id="KW-1185">Reference proteome</keyword>
<dbReference type="KEGG" id="nga:Ngar_c17870"/>
<gene>
    <name evidence="2" type="ordered locus">Ngar_c17870</name>
</gene>
<dbReference type="AlphaFoldDB" id="K0IG08"/>
<dbReference type="BioCyc" id="CNIT1237085:G1324-1785-MONOMER"/>
<evidence type="ECO:0000259" key="1">
    <source>
        <dbReference type="Pfam" id="PF14470"/>
    </source>
</evidence>
<evidence type="ECO:0000313" key="2">
    <source>
        <dbReference type="EMBL" id="AFU58720.1"/>
    </source>
</evidence>